<dbReference type="GO" id="GO:0006412">
    <property type="term" value="P:translation"/>
    <property type="evidence" value="ECO:0007669"/>
    <property type="project" value="InterPro"/>
</dbReference>
<dbReference type="InterPro" id="IPR001515">
    <property type="entry name" value="Ribosomal_eL32"/>
</dbReference>
<dbReference type="PANTHER" id="PTHR23413:SF1">
    <property type="entry name" value="RIBOSOMAL PROTEIN L32"/>
    <property type="match status" value="1"/>
</dbReference>
<dbReference type="Pfam" id="PF01655">
    <property type="entry name" value="Ribosomal_L32e"/>
    <property type="match status" value="1"/>
</dbReference>
<evidence type="ECO:0000256" key="4">
    <source>
        <dbReference type="SAM" id="MobiDB-lite"/>
    </source>
</evidence>
<comment type="caution">
    <text evidence="5">The sequence shown here is derived from an EMBL/GenBank/DDBJ whole genome shotgun (WGS) entry which is preliminary data.</text>
</comment>
<keyword evidence="3" id="KW-0687">Ribonucleoprotein</keyword>
<dbReference type="PANTHER" id="PTHR23413">
    <property type="entry name" value="60S RIBOSOMAL PROTEIN L32 AND DNA-DIRECTED RNA POLYMERASE II, SUBUNIT N"/>
    <property type="match status" value="1"/>
</dbReference>
<sequence>MSERPIMKEKGQKSKVLKKTETKVPKVEKKEEKKTTETKTDKKEIKTKKEIVKKKFIPYEEKVKPKKPKEVIETQKSLGDKKEHPVFRGRFGKKQFRRKSIKKWDKWRKPRGIDLDRDIAHGYSPKIGYRSDTKLRNIHPSGYKEILVCNLNDLAKIDNKTQAARISKTIGKRKRNEIIKKANEKAIWVLN</sequence>
<dbReference type="AlphaFoldDB" id="A0A7K4BY96"/>
<evidence type="ECO:0000256" key="3">
    <source>
        <dbReference type="ARBA" id="ARBA00023274"/>
    </source>
</evidence>
<dbReference type="Proteomes" id="UP000526302">
    <property type="component" value="Unassembled WGS sequence"/>
</dbReference>
<accession>A0A7K4BY96</accession>
<reference evidence="5 6" key="1">
    <citation type="journal article" date="2020" name="Biotechnol. Biofuels">
        <title>New insights from the biogas microbiome by comprehensive genome-resolved metagenomics of nearly 1600 species originating from multiple anaerobic digesters.</title>
        <authorList>
            <person name="Campanaro S."/>
            <person name="Treu L."/>
            <person name="Rodriguez-R L.M."/>
            <person name="Kovalovszki A."/>
            <person name="Ziels R.M."/>
            <person name="Maus I."/>
            <person name="Zhu X."/>
            <person name="Kougias P.G."/>
            <person name="Basile A."/>
            <person name="Luo G."/>
            <person name="Schluter A."/>
            <person name="Konstantinidis K.T."/>
            <person name="Angelidaki I."/>
        </authorList>
    </citation>
    <scope>NUCLEOTIDE SEQUENCE [LARGE SCALE GENOMIC DNA]</scope>
    <source>
        <strain evidence="5">AS22ysBPME_79</strain>
    </source>
</reference>
<dbReference type="InterPro" id="IPR036351">
    <property type="entry name" value="Ribosomal_eL32_sf"/>
</dbReference>
<dbReference type="GO" id="GO:0003735">
    <property type="term" value="F:structural constituent of ribosome"/>
    <property type="evidence" value="ECO:0007669"/>
    <property type="project" value="InterPro"/>
</dbReference>
<proteinExistence type="inferred from homology"/>
<name>A0A7K4BY96_9ARCH</name>
<protein>
    <recommendedName>
        <fullName evidence="7">50S ribosomal protein L32e</fullName>
    </recommendedName>
</protein>
<dbReference type="EMBL" id="JAAZKV010000001">
    <property type="protein sequence ID" value="NMA44226.1"/>
    <property type="molecule type" value="Genomic_DNA"/>
</dbReference>
<dbReference type="GO" id="GO:0022625">
    <property type="term" value="C:cytosolic large ribosomal subunit"/>
    <property type="evidence" value="ECO:0007669"/>
    <property type="project" value="TreeGrafter"/>
</dbReference>
<dbReference type="SUPFAM" id="SSF52042">
    <property type="entry name" value="Ribosomal protein L32e"/>
    <property type="match status" value="1"/>
</dbReference>
<evidence type="ECO:0008006" key="7">
    <source>
        <dbReference type="Google" id="ProtNLM"/>
    </source>
</evidence>
<evidence type="ECO:0000313" key="6">
    <source>
        <dbReference type="Proteomes" id="UP000526302"/>
    </source>
</evidence>
<keyword evidence="2" id="KW-0689">Ribosomal protein</keyword>
<feature type="region of interest" description="Disordered" evidence="4">
    <location>
        <begin position="1"/>
        <end position="44"/>
    </location>
</feature>
<evidence type="ECO:0000256" key="2">
    <source>
        <dbReference type="ARBA" id="ARBA00022980"/>
    </source>
</evidence>
<gene>
    <name evidence="5" type="ORF">GX950_00220</name>
</gene>
<evidence type="ECO:0000313" key="5">
    <source>
        <dbReference type="EMBL" id="NMA44226.1"/>
    </source>
</evidence>
<comment type="similarity">
    <text evidence="1">Belongs to the eukaryotic ribosomal protein eL32 family.</text>
</comment>
<organism evidence="5 6">
    <name type="scientific">Candidatus Iainarchaeum sp</name>
    <dbReference type="NCBI Taxonomy" id="3101447"/>
    <lineage>
        <taxon>Archaea</taxon>
        <taxon>Candidatus Iainarchaeota</taxon>
        <taxon>Candidatus Iainarchaeia</taxon>
        <taxon>Candidatus Iainarchaeales</taxon>
        <taxon>Candidatus Iainarchaeaceae</taxon>
        <taxon>Candidatus Iainarchaeum</taxon>
    </lineage>
</organism>
<dbReference type="SMART" id="SM01393">
    <property type="entry name" value="Ribosomal_L32e"/>
    <property type="match status" value="1"/>
</dbReference>
<evidence type="ECO:0000256" key="1">
    <source>
        <dbReference type="ARBA" id="ARBA00008431"/>
    </source>
</evidence>